<gene>
    <name evidence="1" type="ORF">I3842_04G149600</name>
</gene>
<reference evidence="1" key="1">
    <citation type="submission" date="2021-01" db="EMBL/GenBank/DDBJ databases">
        <authorList>
            <person name="Lovell J.T."/>
            <person name="Bentley N."/>
            <person name="Bhattarai G."/>
            <person name="Jenkins J.W."/>
            <person name="Sreedasyam A."/>
            <person name="Alarcon Y."/>
            <person name="Bock C."/>
            <person name="Boston L."/>
            <person name="Carlson J."/>
            <person name="Cervantes K."/>
            <person name="Clermont K."/>
            <person name="Krom N."/>
            <person name="Kubenka K."/>
            <person name="Mamidi S."/>
            <person name="Mattison C."/>
            <person name="Monteros M."/>
            <person name="Pisani C."/>
            <person name="Plott C."/>
            <person name="Rajasekar S."/>
            <person name="Rhein H.S."/>
            <person name="Rohla C."/>
            <person name="Song M."/>
            <person name="Hilaire R.S."/>
            <person name="Shu S."/>
            <person name="Wells L."/>
            <person name="Wang X."/>
            <person name="Webber J."/>
            <person name="Heerema R.J."/>
            <person name="Klein P."/>
            <person name="Conner P."/>
            <person name="Grauke L."/>
            <person name="Grimwood J."/>
            <person name="Schmutz J."/>
            <person name="Randall J.J."/>
        </authorList>
    </citation>
    <scope>NUCLEOTIDE SEQUENCE</scope>
    <source>
        <tissue evidence="1">Leaf</tissue>
    </source>
</reference>
<accession>A0A922F984</accession>
<dbReference type="EMBL" id="CM031828">
    <property type="protein sequence ID" value="KAG6718438.1"/>
    <property type="molecule type" value="Genomic_DNA"/>
</dbReference>
<protein>
    <submittedName>
        <fullName evidence="1">Uncharacterized protein</fullName>
    </submittedName>
</protein>
<dbReference type="Proteomes" id="UP000811246">
    <property type="component" value="Chromosome 4"/>
</dbReference>
<dbReference type="AlphaFoldDB" id="A0A922F984"/>
<proteinExistence type="predicted"/>
<organism evidence="1 2">
    <name type="scientific">Carya illinoinensis</name>
    <name type="common">Pecan</name>
    <dbReference type="NCBI Taxonomy" id="32201"/>
    <lineage>
        <taxon>Eukaryota</taxon>
        <taxon>Viridiplantae</taxon>
        <taxon>Streptophyta</taxon>
        <taxon>Embryophyta</taxon>
        <taxon>Tracheophyta</taxon>
        <taxon>Spermatophyta</taxon>
        <taxon>Magnoliopsida</taxon>
        <taxon>eudicotyledons</taxon>
        <taxon>Gunneridae</taxon>
        <taxon>Pentapetalae</taxon>
        <taxon>rosids</taxon>
        <taxon>fabids</taxon>
        <taxon>Fagales</taxon>
        <taxon>Juglandaceae</taxon>
        <taxon>Carya</taxon>
    </lineage>
</organism>
<sequence>MEPSSFFNNHFGLLYVSGHKKISSACLPIERGRPRKAFLSCHVQRTSLVDGIVERKSFILMNDQLCRVACCCAL</sequence>
<evidence type="ECO:0000313" key="1">
    <source>
        <dbReference type="EMBL" id="KAG6718438.1"/>
    </source>
</evidence>
<evidence type="ECO:0000313" key="2">
    <source>
        <dbReference type="Proteomes" id="UP000811246"/>
    </source>
</evidence>
<comment type="caution">
    <text evidence="1">The sequence shown here is derived from an EMBL/GenBank/DDBJ whole genome shotgun (WGS) entry which is preliminary data.</text>
</comment>
<name>A0A922F984_CARIL</name>